<evidence type="ECO:0000256" key="6">
    <source>
        <dbReference type="SAM" id="MobiDB-lite"/>
    </source>
</evidence>
<dbReference type="GO" id="GO:0000166">
    <property type="term" value="F:nucleotide binding"/>
    <property type="evidence" value="ECO:0007669"/>
    <property type="project" value="InterPro"/>
</dbReference>
<accession>A0AAN6U738</accession>
<feature type="compositionally biased region" description="Low complexity" evidence="6">
    <location>
        <begin position="563"/>
        <end position="603"/>
    </location>
</feature>
<dbReference type="InterPro" id="IPR036291">
    <property type="entry name" value="NAD(P)-bd_dom_sf"/>
</dbReference>
<evidence type="ECO:0000256" key="1">
    <source>
        <dbReference type="ARBA" id="ARBA00010928"/>
    </source>
</evidence>
<dbReference type="GO" id="GO:0047837">
    <property type="term" value="F:D-xylose 1-dehydrogenase (NADP+) activity"/>
    <property type="evidence" value="ECO:0007669"/>
    <property type="project" value="UniProtKB-EC"/>
</dbReference>
<feature type="region of interest" description="Disordered" evidence="6">
    <location>
        <begin position="478"/>
        <end position="694"/>
    </location>
</feature>
<reference evidence="8" key="1">
    <citation type="journal article" date="2023" name="Mol. Phylogenet. Evol.">
        <title>Genome-scale phylogeny and comparative genomics of the fungal order Sordariales.</title>
        <authorList>
            <person name="Hensen N."/>
            <person name="Bonometti L."/>
            <person name="Westerberg I."/>
            <person name="Brannstrom I.O."/>
            <person name="Guillou S."/>
            <person name="Cros-Aarteil S."/>
            <person name="Calhoun S."/>
            <person name="Haridas S."/>
            <person name="Kuo A."/>
            <person name="Mondo S."/>
            <person name="Pangilinan J."/>
            <person name="Riley R."/>
            <person name="LaButti K."/>
            <person name="Andreopoulos B."/>
            <person name="Lipzen A."/>
            <person name="Chen C."/>
            <person name="Yan M."/>
            <person name="Daum C."/>
            <person name="Ng V."/>
            <person name="Clum A."/>
            <person name="Steindorff A."/>
            <person name="Ohm R.A."/>
            <person name="Martin F."/>
            <person name="Silar P."/>
            <person name="Natvig D.O."/>
            <person name="Lalanne C."/>
            <person name="Gautier V."/>
            <person name="Ament-Velasquez S.L."/>
            <person name="Kruys A."/>
            <person name="Hutchinson M.I."/>
            <person name="Powell A.J."/>
            <person name="Barry K."/>
            <person name="Miller A.N."/>
            <person name="Grigoriev I.V."/>
            <person name="Debuchy R."/>
            <person name="Gladieux P."/>
            <person name="Hiltunen Thoren M."/>
            <person name="Johannesson H."/>
        </authorList>
    </citation>
    <scope>NUCLEOTIDE SEQUENCE</scope>
    <source>
        <strain evidence="8">CBS 731.68</strain>
    </source>
</reference>
<dbReference type="AlphaFoldDB" id="A0AAN6U738"/>
<feature type="compositionally biased region" description="Low complexity" evidence="6">
    <location>
        <begin position="518"/>
        <end position="537"/>
    </location>
</feature>
<dbReference type="EMBL" id="MU853224">
    <property type="protein sequence ID" value="KAK4127240.1"/>
    <property type="molecule type" value="Genomic_DNA"/>
</dbReference>
<feature type="compositionally biased region" description="Polar residues" evidence="6">
    <location>
        <begin position="626"/>
        <end position="661"/>
    </location>
</feature>
<dbReference type="SUPFAM" id="SSF51735">
    <property type="entry name" value="NAD(P)-binding Rossmann-fold domains"/>
    <property type="match status" value="1"/>
</dbReference>
<evidence type="ECO:0000259" key="7">
    <source>
        <dbReference type="Pfam" id="PF01408"/>
    </source>
</evidence>
<feature type="compositionally biased region" description="Polar residues" evidence="6">
    <location>
        <begin position="684"/>
        <end position="694"/>
    </location>
</feature>
<feature type="compositionally biased region" description="Polar residues" evidence="6">
    <location>
        <begin position="604"/>
        <end position="619"/>
    </location>
</feature>
<gene>
    <name evidence="8" type="ORF">N657DRAFT_589306</name>
</gene>
<evidence type="ECO:0000313" key="8">
    <source>
        <dbReference type="EMBL" id="KAK4127240.1"/>
    </source>
</evidence>
<evidence type="ECO:0000256" key="2">
    <source>
        <dbReference type="ARBA" id="ARBA00023002"/>
    </source>
</evidence>
<name>A0AAN6U738_9PEZI</name>
<comment type="caution">
    <text evidence="8">The sequence shown here is derived from an EMBL/GenBank/DDBJ whole genome shotgun (WGS) entry which is preliminary data.</text>
</comment>
<comment type="catalytic activity">
    <reaction evidence="5">
        <text>D-xylose + NADP(+) = D-xylono-1,5-lactone + NADPH + H(+)</text>
        <dbReference type="Rhea" id="RHEA:22000"/>
        <dbReference type="ChEBI" id="CHEBI:15378"/>
        <dbReference type="ChEBI" id="CHEBI:15867"/>
        <dbReference type="ChEBI" id="CHEBI:53455"/>
        <dbReference type="ChEBI" id="CHEBI:57783"/>
        <dbReference type="ChEBI" id="CHEBI:58349"/>
        <dbReference type="EC" id="1.1.1.179"/>
    </reaction>
</comment>
<sequence>MAFPGGSKAEDKIITPFKRFWRTTVSQPSAPPKANNPIRFGILFGRDLDTSALIFPAKHHPGAVLWGVACTDSREALQARSKHGFRYAYESYEHLLNDPTIEAVYIEVGIQHRLEWALRALDKKKHVLLDTPCAGCPHDAFRLFNSPLLRSQEAPVILEVAPYRFHPSWLEFERHIDRPYIEKATVKVTLPTSLISKTDTRFRREQSGGAQLDLTYAMFMLRSIFGTEPSSCDEMAVRRDPAGPARYDRDYNYKGKWRFPTTYSNGQPPAVGEVKSTVKTGFLNVLPFRPCVVATVVHRKKEVINLNNHDENKVEVKRTVTLSYYVSDASKHEIEIVDKTFVTDRANNRLVSETAKKRDTSAYTLDTAPTAEGLEAKPYWTAPMYQLDAFLQRIHQSPNASPAWVSGDDSINQMNMMGGAYVAMGRPLPPNSTFYFDYQMEGPAHENGQPQAQGNPPVQDQPHIRIDAASQGENPIEEAPQVQGQLQPQTNAPDHKVNPTQGDSQARGHAEPQTNPPSAEASQAQGSSHAQGQLQQQTSTPNMGQTLDREIPQPQEQSQPRASNPSGSSAQGSSHVQGQSQLQAKASDQVHSQSQGSSHVQGQFQPHTNLPNQGVSPVQRNPFRQARSQQRRANTTNEGQSPAESSSQAPGPNQSQINLVNPGTPGAYPGSARSSDEDEPGPVSMTQIQAQPMI</sequence>
<proteinExistence type="inferred from homology"/>
<keyword evidence="9" id="KW-1185">Reference proteome</keyword>
<feature type="domain" description="Gfo/Idh/MocA-like oxidoreductase N-terminal" evidence="7">
    <location>
        <begin position="58"/>
        <end position="144"/>
    </location>
</feature>
<keyword evidence="2" id="KW-0560">Oxidoreductase</keyword>
<dbReference type="PANTHER" id="PTHR22604">
    <property type="entry name" value="OXIDOREDUCTASES"/>
    <property type="match status" value="1"/>
</dbReference>
<evidence type="ECO:0000256" key="3">
    <source>
        <dbReference type="ARBA" id="ARBA00038984"/>
    </source>
</evidence>
<dbReference type="Gene3D" id="3.30.360.10">
    <property type="entry name" value="Dihydrodipicolinate Reductase, domain 2"/>
    <property type="match status" value="1"/>
</dbReference>
<evidence type="ECO:0000256" key="4">
    <source>
        <dbReference type="ARBA" id="ARBA00042988"/>
    </source>
</evidence>
<reference evidence="8" key="2">
    <citation type="submission" date="2023-05" db="EMBL/GenBank/DDBJ databases">
        <authorList>
            <consortium name="Lawrence Berkeley National Laboratory"/>
            <person name="Steindorff A."/>
            <person name="Hensen N."/>
            <person name="Bonometti L."/>
            <person name="Westerberg I."/>
            <person name="Brannstrom I.O."/>
            <person name="Guillou S."/>
            <person name="Cros-Aarteil S."/>
            <person name="Calhoun S."/>
            <person name="Haridas S."/>
            <person name="Kuo A."/>
            <person name="Mondo S."/>
            <person name="Pangilinan J."/>
            <person name="Riley R."/>
            <person name="Labutti K."/>
            <person name="Andreopoulos B."/>
            <person name="Lipzen A."/>
            <person name="Chen C."/>
            <person name="Yanf M."/>
            <person name="Daum C."/>
            <person name="Ng V."/>
            <person name="Clum A."/>
            <person name="Ohm R."/>
            <person name="Martin F."/>
            <person name="Silar P."/>
            <person name="Natvig D."/>
            <person name="Lalanne C."/>
            <person name="Gautier V."/>
            <person name="Ament-Velasquez S.L."/>
            <person name="Kruys A."/>
            <person name="Hutchinson M.I."/>
            <person name="Powell A.J."/>
            <person name="Barry K."/>
            <person name="Miller A.N."/>
            <person name="Grigoriev I.V."/>
            <person name="Debuchy R."/>
            <person name="Gladieux P."/>
            <person name="Thoren M.H."/>
            <person name="Johannesson H."/>
        </authorList>
    </citation>
    <scope>NUCLEOTIDE SEQUENCE</scope>
    <source>
        <strain evidence="8">CBS 731.68</strain>
    </source>
</reference>
<dbReference type="GeneID" id="87826635"/>
<evidence type="ECO:0000313" key="9">
    <source>
        <dbReference type="Proteomes" id="UP001302602"/>
    </source>
</evidence>
<organism evidence="8 9">
    <name type="scientific">Parathielavia appendiculata</name>
    <dbReference type="NCBI Taxonomy" id="2587402"/>
    <lineage>
        <taxon>Eukaryota</taxon>
        <taxon>Fungi</taxon>
        <taxon>Dikarya</taxon>
        <taxon>Ascomycota</taxon>
        <taxon>Pezizomycotina</taxon>
        <taxon>Sordariomycetes</taxon>
        <taxon>Sordariomycetidae</taxon>
        <taxon>Sordariales</taxon>
        <taxon>Chaetomiaceae</taxon>
        <taxon>Parathielavia</taxon>
    </lineage>
</organism>
<feature type="region of interest" description="Disordered" evidence="6">
    <location>
        <begin position="434"/>
        <end position="462"/>
    </location>
</feature>
<dbReference type="InterPro" id="IPR050984">
    <property type="entry name" value="Gfo/Idh/MocA_domain"/>
</dbReference>
<comment type="similarity">
    <text evidence="1">Belongs to the Gfo/Idh/MocA family.</text>
</comment>
<feature type="compositionally biased region" description="Polar residues" evidence="6">
    <location>
        <begin position="482"/>
        <end position="504"/>
    </location>
</feature>
<dbReference type="Pfam" id="PF01408">
    <property type="entry name" value="GFO_IDH_MocA"/>
    <property type="match status" value="1"/>
</dbReference>
<dbReference type="Gene3D" id="3.40.50.720">
    <property type="entry name" value="NAD(P)-binding Rossmann-like Domain"/>
    <property type="match status" value="1"/>
</dbReference>
<evidence type="ECO:0000256" key="5">
    <source>
        <dbReference type="ARBA" id="ARBA00049233"/>
    </source>
</evidence>
<protein>
    <recommendedName>
        <fullName evidence="3">D-xylose 1-dehydrogenase (NADP(+), D-xylono-1,5-lactone-forming)</fullName>
        <ecNumber evidence="3">1.1.1.179</ecNumber>
    </recommendedName>
    <alternativeName>
        <fullName evidence="4">D-xylose-NADP dehydrogenase</fullName>
    </alternativeName>
</protein>
<dbReference type="Proteomes" id="UP001302602">
    <property type="component" value="Unassembled WGS sequence"/>
</dbReference>
<dbReference type="PANTHER" id="PTHR22604:SF105">
    <property type="entry name" value="TRANS-1,2-DIHYDROBENZENE-1,2-DIOL DEHYDROGENASE"/>
    <property type="match status" value="1"/>
</dbReference>
<dbReference type="InterPro" id="IPR000683">
    <property type="entry name" value="Gfo/Idh/MocA-like_OxRdtase_N"/>
</dbReference>
<dbReference type="RefSeq" id="XP_062651011.1">
    <property type="nucleotide sequence ID" value="XM_062789865.1"/>
</dbReference>
<feature type="compositionally biased region" description="Polar residues" evidence="6">
    <location>
        <begin position="448"/>
        <end position="458"/>
    </location>
</feature>
<dbReference type="EC" id="1.1.1.179" evidence="3"/>